<reference evidence="1 2" key="1">
    <citation type="submission" date="2017-04" db="EMBL/GenBank/DDBJ databases">
        <authorList>
            <person name="Criscuolo A."/>
        </authorList>
    </citation>
    <scope>NUCLEOTIDE SEQUENCE [LARGE SCALE GENOMIC DNA]</scope>
    <source>
        <strain evidence="1">16-00174</strain>
    </source>
</reference>
<gene>
    <name evidence="1" type="ORF">BACERE00174_00317</name>
</gene>
<evidence type="ECO:0000313" key="1">
    <source>
        <dbReference type="EMBL" id="SMD61176.1"/>
    </source>
</evidence>
<comment type="caution">
    <text evidence="1">The sequence shown here is derived from an EMBL/GenBank/DDBJ whole genome shotgun (WGS) entry which is preliminary data.</text>
</comment>
<dbReference type="EMBL" id="FWYW01000030">
    <property type="protein sequence ID" value="SMD61176.1"/>
    <property type="molecule type" value="Genomic_DNA"/>
</dbReference>
<name>A0A7D8H8F5_9BACI</name>
<organism evidence="1 2">
    <name type="scientific">Bacillus paranthracis</name>
    <dbReference type="NCBI Taxonomy" id="2026186"/>
    <lineage>
        <taxon>Bacteria</taxon>
        <taxon>Bacillati</taxon>
        <taxon>Bacillota</taxon>
        <taxon>Bacilli</taxon>
        <taxon>Bacillales</taxon>
        <taxon>Bacillaceae</taxon>
        <taxon>Bacillus</taxon>
        <taxon>Bacillus cereus group</taxon>
    </lineage>
</organism>
<accession>A0A7D8H8F5</accession>
<dbReference type="Proteomes" id="UP000194422">
    <property type="component" value="Unassembled WGS sequence"/>
</dbReference>
<proteinExistence type="predicted"/>
<protein>
    <submittedName>
        <fullName evidence="1">Uncharacterized protein</fullName>
    </submittedName>
</protein>
<evidence type="ECO:0000313" key="2">
    <source>
        <dbReference type="Proteomes" id="UP000194422"/>
    </source>
</evidence>
<sequence>MLYVIGFIVISIVSIRLNMKYYKLKGNQKDFEMKKND</sequence>
<dbReference type="AlphaFoldDB" id="A0A7D8H8F5"/>